<protein>
    <submittedName>
        <fullName evidence="1">Uncharacterized protein</fullName>
    </submittedName>
</protein>
<organism evidence="1 2">
    <name type="scientific">Pseudodesulfovibrio karagichevae</name>
    <dbReference type="NCBI Taxonomy" id="3239305"/>
    <lineage>
        <taxon>Bacteria</taxon>
        <taxon>Pseudomonadati</taxon>
        <taxon>Thermodesulfobacteriota</taxon>
        <taxon>Desulfovibrionia</taxon>
        <taxon>Desulfovibrionales</taxon>
        <taxon>Desulfovibrionaceae</taxon>
    </lineage>
</organism>
<name>A0ABV4K5Z1_9BACT</name>
<dbReference type="RefSeq" id="WP_371387224.1">
    <property type="nucleotide sequence ID" value="NZ_JBGLYH010000039.1"/>
</dbReference>
<keyword evidence="2" id="KW-1185">Reference proteome</keyword>
<dbReference type="EMBL" id="JBGLYH010000039">
    <property type="protein sequence ID" value="MEZ7197711.1"/>
    <property type="molecule type" value="Genomic_DNA"/>
</dbReference>
<evidence type="ECO:0000313" key="1">
    <source>
        <dbReference type="EMBL" id="MEZ7197711.1"/>
    </source>
</evidence>
<reference evidence="1 2" key="1">
    <citation type="submission" date="2024-08" db="EMBL/GenBank/DDBJ databases">
        <title>Sulfate-reducing bacteria isolated from formation water of the oil field in Kazakhstan and description of Pseudodesulfovibrio sp.</title>
        <authorList>
            <person name="Bidzhieva S.K."/>
            <person name="Tourova T.P."/>
            <person name="Grouzdev D.S."/>
            <person name="Beletsky A.V."/>
            <person name="Sokolova D.S."/>
            <person name="Samigullina S.R."/>
            <person name="Poltaraus A.B."/>
            <person name="Avtukh A.N."/>
            <person name="Tereshina V.M."/>
            <person name="Zhaparov N.S."/>
            <person name="Mardanov A.V."/>
            <person name="Nazina T.N."/>
        </authorList>
    </citation>
    <scope>NUCLEOTIDE SEQUENCE [LARGE SCALE GENOMIC DNA]</scope>
    <source>
        <strain evidence="1 2">9FUS</strain>
    </source>
</reference>
<accession>A0ABV4K5Z1</accession>
<evidence type="ECO:0000313" key="2">
    <source>
        <dbReference type="Proteomes" id="UP001568698"/>
    </source>
</evidence>
<sequence length="378" mass="43605">MMPIKYLCIDDAQTGIISKYTEKVVEASNGKLEIKVVKPNVFKRLLHTIQDEKAKGLIIDLRLDEIAFDEEGNTVDFRGTTLAQELRTRMGEGGFPPVPIVMWTVETNFTTSYKNIKSAQDIFDQVYEKDTAVSDHPEKVALELLELSWGYGQIWRILRGDSKAPINEILGLEEHEDWLDPRIGIELEEEPKLPDHEFANYMITNVVKPRGVLIEEEVLAARLGVSMNSKDWGALKEKICHLRYAGVFSDAWPRWWATKVEDWWFSLEASQRSLRSLKAEERVELLKKYLELEKLEASTPINESYSTKFWTICQAYHRPLDPADGYMVSSKQSLPWLEQLYVSTEALLDRTAARNNIKLHPLEREKFAEVRAEMQKAK</sequence>
<comment type="caution">
    <text evidence="1">The sequence shown here is derived from an EMBL/GenBank/DDBJ whole genome shotgun (WGS) entry which is preliminary data.</text>
</comment>
<proteinExistence type="predicted"/>
<dbReference type="Proteomes" id="UP001568698">
    <property type="component" value="Unassembled WGS sequence"/>
</dbReference>
<gene>
    <name evidence="1" type="ORF">AB6M95_13180</name>
</gene>